<comment type="caution">
    <text evidence="3">The sequence shown here is derived from an EMBL/GenBank/DDBJ whole genome shotgun (WGS) entry which is preliminary data.</text>
</comment>
<dbReference type="GO" id="GO:0004843">
    <property type="term" value="F:cysteine-type deubiquitinase activity"/>
    <property type="evidence" value="ECO:0007669"/>
    <property type="project" value="InterPro"/>
</dbReference>
<dbReference type="GO" id="GO:0016579">
    <property type="term" value="P:protein deubiquitination"/>
    <property type="evidence" value="ECO:0007669"/>
    <property type="project" value="InterPro"/>
</dbReference>
<dbReference type="GO" id="GO:0005829">
    <property type="term" value="C:cytosol"/>
    <property type="evidence" value="ECO:0007669"/>
    <property type="project" value="TreeGrafter"/>
</dbReference>
<dbReference type="Pfam" id="PF00443">
    <property type="entry name" value="UCH"/>
    <property type="match status" value="1"/>
</dbReference>
<evidence type="ECO:0000313" key="3">
    <source>
        <dbReference type="EMBL" id="EKX73254.1"/>
    </source>
</evidence>
<dbReference type="InterPro" id="IPR001394">
    <property type="entry name" value="Peptidase_C19_UCH"/>
</dbReference>
<feature type="compositionally biased region" description="Polar residues" evidence="1">
    <location>
        <begin position="203"/>
        <end position="212"/>
    </location>
</feature>
<organism evidence="3 4">
    <name type="scientific">Theileria equi strain WA</name>
    <dbReference type="NCBI Taxonomy" id="1537102"/>
    <lineage>
        <taxon>Eukaryota</taxon>
        <taxon>Sar</taxon>
        <taxon>Alveolata</taxon>
        <taxon>Apicomplexa</taxon>
        <taxon>Aconoidasida</taxon>
        <taxon>Piroplasmida</taxon>
        <taxon>Theileriidae</taxon>
        <taxon>Theileria</taxon>
    </lineage>
</organism>
<dbReference type="RefSeq" id="XP_004832706.1">
    <property type="nucleotide sequence ID" value="XM_004832649.1"/>
</dbReference>
<feature type="region of interest" description="Disordered" evidence="1">
    <location>
        <begin position="193"/>
        <end position="212"/>
    </location>
</feature>
<dbReference type="InterPro" id="IPR050164">
    <property type="entry name" value="Peptidase_C19"/>
</dbReference>
<protein>
    <submittedName>
        <fullName evidence="3">Ubiquitin carboxyl-terminal hydrolase family member protein</fullName>
    </submittedName>
</protein>
<proteinExistence type="predicted"/>
<dbReference type="PROSITE" id="PS50235">
    <property type="entry name" value="USP_3"/>
    <property type="match status" value="1"/>
</dbReference>
<dbReference type="GeneID" id="15802861"/>
<feature type="domain" description="USP" evidence="2">
    <location>
        <begin position="958"/>
        <end position="1243"/>
    </location>
</feature>
<sequence length="1251" mass="142788">MDSVGDSSYFQAHHMSNNGQKRTLFANKIHSFDKYTNSDKINTGPGWSSYLAERSGRLWNHVPTKSYTVENNTSPSYMMNNLVEEQEDSYNPYIPSPPKIVYDDKSQDYGFVDDKIESCSDIFSETDEGITVITKVNNTSANVTQKDSEPKTILIENSYEDGDAYNVVLNEEPEFKFDKTVGTNLEQSVKRESVETEHVAETAPTNPFSFDSDTLNASSFSSTKNNVDEESNVGTSKFEEAVESTVQFKENFTTAPNIPTEHDSYVLTHDDRIISTHVDDLKISHENILNSKPVVTNKSRPTDTSNFTYAATSNISNTKFTNFGMYSDPNISSANNMEAAYRSGMGYRDFGYNRNMKVQPDCRFDFNAHRHDINPFSPFITKSNTVYNLSEADSIKMRTSILTGMYNEDSLVKYFREAICITNTAMMKQVVSFLVALMGENYKIRPLCVRLMSSALTFHPEEFVDSFSCEYLSSFFNPVINDEIGGEFLRLLLSYKSTFSTPGVIEENIPLSMDEDGFLLYNKEGLDDYHCGKLESLEMLRICMDRAKVKSAFELPASRLRDLLCTIWYEMPSTCPKIPLAQLCFHWINSKDDTSNMKDSAFALLQRNKESLGPQSGSSWLLSELFLFMLRKKGNIHPELEHIIGLVYPNDDLYLSIQSIVYNFTEKDMLDLWCLLCILPWSIRSPDDPLCVLLSTALRVYYDISSQRAHNSYSKNGDYNPYGSQEFHLRASNNFNDYGGYEADPGFHYSVPGVDYGSKYTVEYGVDYTVTYPSGYNANAKHSNTSPLGILENCLRICVCRCSSPINALNAILQTILLIHVEPHCIITNQVSPLVLGSLSHFLWKCHFLWTRIKDGIHPETLLGLTELYSILDKAVPCPPLSPLPHESTKTSRTLPIFQRTSTQNQENRSSSILSLFIKKDLSNFDRVADSQVKPVEVDCRLRFDEPQEPQFTYLAPCGLKNLGNTCYFNALLQSLYHTRFFVYNIFKWAADDEKSNRFLSSLHKLFKKMMKNRKRPINPSESYDMISELLQDGQQDVTEAIRFISEALDFNLELWKSVFAGLIVRRIQCLRCSSISDNEETLYDFNFSLSKTTSIQDLFEEFCGVEVLSGENKYFCLSCNKDRKAHMWNIIASPPSHLIIILNRNSWHIRSHDSQKVFKRVKIDNTLHITGFDYKLYGSIIHSGDSTHSGHYYFIGCDSETFEDWYKFDDSTIKRADEESIDALSQDHTNTHVPYVLFYRCLQAPPTPNI</sequence>
<dbReference type="InterPro" id="IPR028889">
    <property type="entry name" value="USP"/>
</dbReference>
<dbReference type="eggNOG" id="KOG1865">
    <property type="taxonomic scope" value="Eukaryota"/>
</dbReference>
<reference evidence="3 4" key="1">
    <citation type="journal article" date="2012" name="BMC Genomics">
        <title>Comparative genomic analysis and phylogenetic position of Theileria equi.</title>
        <authorList>
            <person name="Kappmeyer L.S."/>
            <person name="Thiagarajan M."/>
            <person name="Herndon D.R."/>
            <person name="Ramsay J.D."/>
            <person name="Caler E."/>
            <person name="Djikeng A."/>
            <person name="Gillespie J.J."/>
            <person name="Lau A.O."/>
            <person name="Roalson E.H."/>
            <person name="Silva J.C."/>
            <person name="Silva M.G."/>
            <person name="Suarez C.E."/>
            <person name="Ueti M.W."/>
            <person name="Nene V.M."/>
            <person name="Mealey R.H."/>
            <person name="Knowles D.P."/>
            <person name="Brayton K.A."/>
        </authorList>
    </citation>
    <scope>NUCLEOTIDE SEQUENCE [LARGE SCALE GENOMIC DNA]</scope>
    <source>
        <strain evidence="3 4">WA</strain>
    </source>
</reference>
<dbReference type="InterPro" id="IPR038765">
    <property type="entry name" value="Papain-like_cys_pep_sf"/>
</dbReference>
<evidence type="ECO:0000256" key="1">
    <source>
        <dbReference type="SAM" id="MobiDB-lite"/>
    </source>
</evidence>
<keyword evidence="3" id="KW-0378">Hydrolase</keyword>
<dbReference type="VEuPathDB" id="PiroplasmaDB:BEWA_053090"/>
<accession>L1LDC3</accession>
<dbReference type="KEGG" id="beq:BEWA_053090"/>
<evidence type="ECO:0000259" key="2">
    <source>
        <dbReference type="PROSITE" id="PS50235"/>
    </source>
</evidence>
<dbReference type="GO" id="GO:0005634">
    <property type="term" value="C:nucleus"/>
    <property type="evidence" value="ECO:0007669"/>
    <property type="project" value="TreeGrafter"/>
</dbReference>
<dbReference type="AlphaFoldDB" id="L1LDC3"/>
<dbReference type="PANTHER" id="PTHR24006">
    <property type="entry name" value="UBIQUITIN CARBOXYL-TERMINAL HYDROLASE"/>
    <property type="match status" value="1"/>
</dbReference>
<gene>
    <name evidence="3" type="ORF">BEWA_053090</name>
</gene>
<dbReference type="OrthoDB" id="286820at2759"/>
<dbReference type="InterPro" id="IPR018200">
    <property type="entry name" value="USP_CS"/>
</dbReference>
<dbReference type="PROSITE" id="PS00972">
    <property type="entry name" value="USP_1"/>
    <property type="match status" value="1"/>
</dbReference>
<dbReference type="Gene3D" id="3.90.70.10">
    <property type="entry name" value="Cysteine proteinases"/>
    <property type="match status" value="1"/>
</dbReference>
<dbReference type="Proteomes" id="UP000031512">
    <property type="component" value="Unassembled WGS sequence"/>
</dbReference>
<name>L1LDC3_THEEQ</name>
<keyword evidence="4" id="KW-1185">Reference proteome</keyword>
<dbReference type="EMBL" id="ACOU01000003">
    <property type="protein sequence ID" value="EKX73254.1"/>
    <property type="molecule type" value="Genomic_DNA"/>
</dbReference>
<evidence type="ECO:0000313" key="4">
    <source>
        <dbReference type="Proteomes" id="UP000031512"/>
    </source>
</evidence>
<dbReference type="SUPFAM" id="SSF54001">
    <property type="entry name" value="Cysteine proteinases"/>
    <property type="match status" value="1"/>
</dbReference>